<reference evidence="2" key="2">
    <citation type="submission" date="2021-02" db="EMBL/GenBank/DDBJ databases">
        <authorList>
            <person name="Kimball J.A."/>
            <person name="Haas M.W."/>
            <person name="Macchietto M."/>
            <person name="Kono T."/>
            <person name="Duquette J."/>
            <person name="Shao M."/>
        </authorList>
    </citation>
    <scope>NUCLEOTIDE SEQUENCE</scope>
    <source>
        <tissue evidence="2">Fresh leaf tissue</tissue>
    </source>
</reference>
<dbReference type="EMBL" id="JAAALK010000082">
    <property type="protein sequence ID" value="KAG8084953.1"/>
    <property type="molecule type" value="Genomic_DNA"/>
</dbReference>
<sequence>MNPSSRSVWEGKRISSSRERERLVSYRSLALASADSLAWPLAAVHEGCSVGASPPLTPPSRSLPLRSPA</sequence>
<feature type="region of interest" description="Disordered" evidence="1">
    <location>
        <begin position="50"/>
        <end position="69"/>
    </location>
</feature>
<comment type="caution">
    <text evidence="2">The sequence shown here is derived from an EMBL/GenBank/DDBJ whole genome shotgun (WGS) entry which is preliminary data.</text>
</comment>
<feature type="compositionally biased region" description="Low complexity" evidence="1">
    <location>
        <begin position="59"/>
        <end position="69"/>
    </location>
</feature>
<evidence type="ECO:0000256" key="1">
    <source>
        <dbReference type="SAM" id="MobiDB-lite"/>
    </source>
</evidence>
<organism evidence="2 4">
    <name type="scientific">Zizania palustris</name>
    <name type="common">Northern wild rice</name>
    <dbReference type="NCBI Taxonomy" id="103762"/>
    <lineage>
        <taxon>Eukaryota</taxon>
        <taxon>Viridiplantae</taxon>
        <taxon>Streptophyta</taxon>
        <taxon>Embryophyta</taxon>
        <taxon>Tracheophyta</taxon>
        <taxon>Spermatophyta</taxon>
        <taxon>Magnoliopsida</taxon>
        <taxon>Liliopsida</taxon>
        <taxon>Poales</taxon>
        <taxon>Poaceae</taxon>
        <taxon>BOP clade</taxon>
        <taxon>Oryzoideae</taxon>
        <taxon>Oryzeae</taxon>
        <taxon>Zizaniinae</taxon>
        <taxon>Zizania</taxon>
    </lineage>
</organism>
<reference evidence="2" key="1">
    <citation type="journal article" date="2021" name="bioRxiv">
        <title>Whole Genome Assembly and Annotation of Northern Wild Rice, Zizania palustris L., Supports a Whole Genome Duplication in the Zizania Genus.</title>
        <authorList>
            <person name="Haas M."/>
            <person name="Kono T."/>
            <person name="Macchietto M."/>
            <person name="Millas R."/>
            <person name="McGilp L."/>
            <person name="Shao M."/>
            <person name="Duquette J."/>
            <person name="Hirsch C.N."/>
            <person name="Kimball J."/>
        </authorList>
    </citation>
    <scope>NUCLEOTIDE SEQUENCE</scope>
    <source>
        <tissue evidence="2">Fresh leaf tissue</tissue>
    </source>
</reference>
<protein>
    <submittedName>
        <fullName evidence="2">Uncharacterized protein</fullName>
    </submittedName>
</protein>
<proteinExistence type="predicted"/>
<gene>
    <name evidence="2" type="ORF">GUJ93_ZPchr0010g10753</name>
    <name evidence="3" type="ORF">GUJ93_ZPchr0010g7560</name>
</gene>
<evidence type="ECO:0000313" key="3">
    <source>
        <dbReference type="EMBL" id="KAG8084975.1"/>
    </source>
</evidence>
<name>A0A8J5W835_ZIZPA</name>
<evidence type="ECO:0000313" key="2">
    <source>
        <dbReference type="EMBL" id="KAG8084953.1"/>
    </source>
</evidence>
<accession>A0A8J5W835</accession>
<evidence type="ECO:0000313" key="4">
    <source>
        <dbReference type="Proteomes" id="UP000729402"/>
    </source>
</evidence>
<dbReference type="Proteomes" id="UP000729402">
    <property type="component" value="Unassembled WGS sequence"/>
</dbReference>
<keyword evidence="4" id="KW-1185">Reference proteome</keyword>
<dbReference type="AlphaFoldDB" id="A0A8J5W835"/>
<dbReference type="EMBL" id="JAAALK010000082">
    <property type="protein sequence ID" value="KAG8084975.1"/>
    <property type="molecule type" value="Genomic_DNA"/>
</dbReference>